<protein>
    <submittedName>
        <fullName evidence="1">Uncharacterized protein</fullName>
    </submittedName>
</protein>
<name>X1KSY1_9ZZZZ</name>
<evidence type="ECO:0000313" key="1">
    <source>
        <dbReference type="EMBL" id="GAH93269.1"/>
    </source>
</evidence>
<sequence length="54" mass="6412">MSQKLNQIINALEKRLPSFVDYRKQKKWKFKAGKLVDAEKLEYNDTSWEVVSLP</sequence>
<reference evidence="1" key="1">
    <citation type="journal article" date="2014" name="Front. Microbiol.">
        <title>High frequency of phylogenetically diverse reductive dehalogenase-homologous genes in deep subseafloor sedimentary metagenomes.</title>
        <authorList>
            <person name="Kawai M."/>
            <person name="Futagami T."/>
            <person name="Toyoda A."/>
            <person name="Takaki Y."/>
            <person name="Nishi S."/>
            <person name="Hori S."/>
            <person name="Arai W."/>
            <person name="Tsubouchi T."/>
            <person name="Morono Y."/>
            <person name="Uchiyama I."/>
            <person name="Ito T."/>
            <person name="Fujiyama A."/>
            <person name="Inagaki F."/>
            <person name="Takami H."/>
        </authorList>
    </citation>
    <scope>NUCLEOTIDE SEQUENCE</scope>
    <source>
        <strain evidence="1">Expedition CK06-06</strain>
    </source>
</reference>
<accession>X1KSY1</accession>
<feature type="non-terminal residue" evidence="1">
    <location>
        <position position="54"/>
    </location>
</feature>
<organism evidence="1">
    <name type="scientific">marine sediment metagenome</name>
    <dbReference type="NCBI Taxonomy" id="412755"/>
    <lineage>
        <taxon>unclassified sequences</taxon>
        <taxon>metagenomes</taxon>
        <taxon>ecological metagenomes</taxon>
    </lineage>
</organism>
<comment type="caution">
    <text evidence="1">The sequence shown here is derived from an EMBL/GenBank/DDBJ whole genome shotgun (WGS) entry which is preliminary data.</text>
</comment>
<dbReference type="EMBL" id="BARV01001203">
    <property type="protein sequence ID" value="GAH93269.1"/>
    <property type="molecule type" value="Genomic_DNA"/>
</dbReference>
<dbReference type="AlphaFoldDB" id="X1KSY1"/>
<gene>
    <name evidence="1" type="ORF">S06H3_03633</name>
</gene>
<proteinExistence type="predicted"/>